<sequence>MNPVTTKPTYLNYRATSNTPGIPSGIRTSSPASSASAPVLNRLPSASPSIPTNPTGNSIILYVPNVASPTLSQHLSVLLSSLRVAAVHLIGRRDVVLKNLRTELYTLAGRMRSDVQVSITLTEGAKGLETAVRDIGARRQKVLGALVCEWDELPEEEEEQEKDVLTIDTDEIEAMWKASVLPLHALIRNLLPLFSHATTTETPSHPSAMPFIYLDTSTHLSTFATTSRSALLSSLTSSPATKNITIGPASEYLVPAPVASETQSMRSLQIDTSNGANSRSNGYTAGSPESSPLFGAESPTKLWASWAAQYE</sequence>
<evidence type="ECO:0000313" key="3">
    <source>
        <dbReference type="Proteomes" id="UP000027730"/>
    </source>
</evidence>
<feature type="compositionally biased region" description="Low complexity" evidence="1">
    <location>
        <begin position="29"/>
        <end position="38"/>
    </location>
</feature>
<proteinExistence type="predicted"/>
<feature type="region of interest" description="Disordered" evidence="1">
    <location>
        <begin position="272"/>
        <end position="296"/>
    </location>
</feature>
<gene>
    <name evidence="2" type="ORF">M436DRAFT_59615</name>
</gene>
<feature type="compositionally biased region" description="Polar residues" evidence="1">
    <location>
        <begin position="272"/>
        <end position="290"/>
    </location>
</feature>
<evidence type="ECO:0000313" key="2">
    <source>
        <dbReference type="EMBL" id="KEQ77642.1"/>
    </source>
</evidence>
<dbReference type="AlphaFoldDB" id="A0A074X6J0"/>
<name>A0A074X6J0_9PEZI</name>
<protein>
    <submittedName>
        <fullName evidence="2">Uncharacterized protein</fullName>
    </submittedName>
</protein>
<dbReference type="HOGENOM" id="CLU_068957_0_0_1"/>
<organism evidence="2 3">
    <name type="scientific">Aureobasidium namibiae CBS 147.97</name>
    <dbReference type="NCBI Taxonomy" id="1043004"/>
    <lineage>
        <taxon>Eukaryota</taxon>
        <taxon>Fungi</taxon>
        <taxon>Dikarya</taxon>
        <taxon>Ascomycota</taxon>
        <taxon>Pezizomycotina</taxon>
        <taxon>Dothideomycetes</taxon>
        <taxon>Dothideomycetidae</taxon>
        <taxon>Dothideales</taxon>
        <taxon>Saccotheciaceae</taxon>
        <taxon>Aureobasidium</taxon>
    </lineage>
</organism>
<dbReference type="RefSeq" id="XP_013432062.1">
    <property type="nucleotide sequence ID" value="XM_013576608.1"/>
</dbReference>
<accession>A0A074X6J0</accession>
<dbReference type="GeneID" id="25412839"/>
<keyword evidence="3" id="KW-1185">Reference proteome</keyword>
<reference evidence="2 3" key="1">
    <citation type="journal article" date="2014" name="BMC Genomics">
        <title>Genome sequencing of four Aureobasidium pullulans varieties: biotechnological potential, stress tolerance, and description of new species.</title>
        <authorList>
            <person name="Gostin Ar C."/>
            <person name="Ohm R.A."/>
            <person name="Kogej T."/>
            <person name="Sonjak S."/>
            <person name="Turk M."/>
            <person name="Zajc J."/>
            <person name="Zalar P."/>
            <person name="Grube M."/>
            <person name="Sun H."/>
            <person name="Han J."/>
            <person name="Sharma A."/>
            <person name="Chiniquy J."/>
            <person name="Ngan C.Y."/>
            <person name="Lipzen A."/>
            <person name="Barry K."/>
            <person name="Grigoriev I.V."/>
            <person name="Gunde-Cimerman N."/>
        </authorList>
    </citation>
    <scope>NUCLEOTIDE SEQUENCE [LARGE SCALE GENOMIC DNA]</scope>
    <source>
        <strain evidence="2 3">CBS 147.97</strain>
    </source>
</reference>
<dbReference type="Proteomes" id="UP000027730">
    <property type="component" value="Unassembled WGS sequence"/>
</dbReference>
<feature type="region of interest" description="Disordered" evidence="1">
    <location>
        <begin position="1"/>
        <end position="50"/>
    </location>
</feature>
<dbReference type="OrthoDB" id="3891008at2759"/>
<evidence type="ECO:0000256" key="1">
    <source>
        <dbReference type="SAM" id="MobiDB-lite"/>
    </source>
</evidence>
<dbReference type="EMBL" id="KL584702">
    <property type="protein sequence ID" value="KEQ77642.1"/>
    <property type="molecule type" value="Genomic_DNA"/>
</dbReference>
<feature type="compositionally biased region" description="Polar residues" evidence="1">
    <location>
        <begin position="1"/>
        <end position="21"/>
    </location>
</feature>